<protein>
    <recommendedName>
        <fullName evidence="4">Ig-like domain-containing protein</fullName>
    </recommendedName>
</protein>
<proteinExistence type="predicted"/>
<dbReference type="InParanoid" id="G3NQV8"/>
<accession>G3NQV8</accession>
<sequence>MELMVKEEMRKKSKSFLLCFHLLTLLQLAAPSSAQNITTSAADGFRTHPADVTVAVGEPAVFRCGVPEASPDFTFTLRGAHGNYLLTCPSGHVEDVPQALYGSCEVRNGESSAVWTLKGTSFSDNGTQVSCQQPKNPNSAAAVLHVYDNGTSHAILIGCIIGGFFGTLLVFGLLYVMLQRSERLQKCFWSGETPEDSTTIVTKE</sequence>
<dbReference type="Bgee" id="ENSGACG00000005846">
    <property type="expression patterns" value="Expressed in pharyngeal gill and 2 other cell types or tissues"/>
</dbReference>
<reference evidence="3" key="1">
    <citation type="submission" date="2006-01" db="EMBL/GenBank/DDBJ databases">
        <authorList>
            <person name="Lindblad-Toh K."/>
            <person name="Mauceli E."/>
            <person name="Grabherr M."/>
            <person name="Chang J.L."/>
            <person name="Lander E.S."/>
        </authorList>
    </citation>
    <scope>NUCLEOTIDE SEQUENCE [LARGE SCALE GENOMIC DNA]</scope>
</reference>
<feature type="transmembrane region" description="Helical" evidence="1">
    <location>
        <begin position="154"/>
        <end position="176"/>
    </location>
</feature>
<dbReference type="Ensembl" id="ENSGACT00000007743.1">
    <property type="protein sequence ID" value="ENSGACP00000007724.1"/>
    <property type="gene ID" value="ENSGACG00000005846.1"/>
</dbReference>
<organism evidence="3">
    <name type="scientific">Gasterosteus aculeatus</name>
    <name type="common">Three-spined stickleback</name>
    <dbReference type="NCBI Taxonomy" id="69293"/>
    <lineage>
        <taxon>Eukaryota</taxon>
        <taxon>Metazoa</taxon>
        <taxon>Chordata</taxon>
        <taxon>Craniata</taxon>
        <taxon>Vertebrata</taxon>
        <taxon>Euteleostomi</taxon>
        <taxon>Actinopterygii</taxon>
        <taxon>Neopterygii</taxon>
        <taxon>Teleostei</taxon>
        <taxon>Neoteleostei</taxon>
        <taxon>Acanthomorphata</taxon>
        <taxon>Eupercaria</taxon>
        <taxon>Perciformes</taxon>
        <taxon>Cottioidei</taxon>
        <taxon>Gasterosteales</taxon>
        <taxon>Gasterosteidae</taxon>
        <taxon>Gasterosteus</taxon>
    </lineage>
</organism>
<keyword evidence="1" id="KW-0812">Transmembrane</keyword>
<evidence type="ECO:0000256" key="1">
    <source>
        <dbReference type="SAM" id="Phobius"/>
    </source>
</evidence>
<evidence type="ECO:0008006" key="4">
    <source>
        <dbReference type="Google" id="ProtNLM"/>
    </source>
</evidence>
<keyword evidence="1" id="KW-0472">Membrane</keyword>
<evidence type="ECO:0000256" key="2">
    <source>
        <dbReference type="SAM" id="SignalP"/>
    </source>
</evidence>
<keyword evidence="2" id="KW-0732">Signal</keyword>
<evidence type="ECO:0000313" key="3">
    <source>
        <dbReference type="Ensembl" id="ENSGACP00000007724.1"/>
    </source>
</evidence>
<dbReference type="OMA" id="AVWTLKG"/>
<dbReference type="eggNOG" id="ENOG502SUVG">
    <property type="taxonomic scope" value="Eukaryota"/>
</dbReference>
<feature type="chain" id="PRO_5003448906" description="Ig-like domain-containing protein" evidence="2">
    <location>
        <begin position="35"/>
        <end position="204"/>
    </location>
</feature>
<dbReference type="STRING" id="69293.ENSGACP00000007724"/>
<reference evidence="3" key="2">
    <citation type="submission" date="2024-04" db="UniProtKB">
        <authorList>
            <consortium name="Ensembl"/>
        </authorList>
    </citation>
    <scope>IDENTIFICATION</scope>
</reference>
<name>G3NQV8_GASAC</name>
<keyword evidence="1" id="KW-1133">Transmembrane helix</keyword>
<feature type="signal peptide" evidence="2">
    <location>
        <begin position="1"/>
        <end position="34"/>
    </location>
</feature>
<dbReference type="AlphaFoldDB" id="G3NQV8"/>